<dbReference type="EMBL" id="CACRUB010000031">
    <property type="protein sequence ID" value="VYU26580.1"/>
    <property type="molecule type" value="Genomic_DNA"/>
</dbReference>
<gene>
    <name evidence="2" type="ORF">FPLFYP42_01758</name>
</gene>
<dbReference type="RefSeq" id="WP_421823178.1">
    <property type="nucleotide sequence ID" value="NZ_CACRUB010000031.1"/>
</dbReference>
<dbReference type="GO" id="GO:0003677">
    <property type="term" value="F:DNA binding"/>
    <property type="evidence" value="ECO:0007669"/>
    <property type="project" value="InterPro"/>
</dbReference>
<protein>
    <submittedName>
        <fullName evidence="2">Helix-turn-helix</fullName>
    </submittedName>
</protein>
<dbReference type="SMART" id="SM00530">
    <property type="entry name" value="HTH_XRE"/>
    <property type="match status" value="1"/>
</dbReference>
<dbReference type="Pfam" id="PF01381">
    <property type="entry name" value="HTH_3"/>
    <property type="match status" value="1"/>
</dbReference>
<accession>A0A6N3DCF7</accession>
<dbReference type="Gene3D" id="1.10.260.40">
    <property type="entry name" value="lambda repressor-like DNA-binding domains"/>
    <property type="match status" value="1"/>
</dbReference>
<evidence type="ECO:0000259" key="1">
    <source>
        <dbReference type="PROSITE" id="PS50943"/>
    </source>
</evidence>
<name>A0A6N3DCF7_FLAPL</name>
<sequence>MADPNYPYLSSNIKSLRRVYGEEQLDLANAIGLTIPAVSNYERGERIPKRDIIARIAKHYRITEDELLYSDLSNMKNISNRPFYDPIFNCKVMDKMFPLINAPSALENEKFKQAYTLHTKNLELILNEAVVPESLEEDILYILELYSKSRDEGIVEGAANHLSLVMMMGVSFSFVTPLLLDNPDFFKKKGHTMKDYLHNGYLPVFDEPPDETIDALKVLAPGENRHSGPGENRQFWPGENRQSLFTI</sequence>
<feature type="domain" description="HTH cro/C1-type" evidence="1">
    <location>
        <begin position="13"/>
        <end position="67"/>
    </location>
</feature>
<dbReference type="InterPro" id="IPR001387">
    <property type="entry name" value="Cro/C1-type_HTH"/>
</dbReference>
<reference evidence="2" key="1">
    <citation type="submission" date="2019-11" db="EMBL/GenBank/DDBJ databases">
        <authorList>
            <person name="Feng L."/>
        </authorList>
    </citation>
    <scope>NUCLEOTIDE SEQUENCE</scope>
    <source>
        <strain evidence="2">FplautiiLFYP42</strain>
    </source>
</reference>
<dbReference type="PROSITE" id="PS50943">
    <property type="entry name" value="HTH_CROC1"/>
    <property type="match status" value="1"/>
</dbReference>
<dbReference type="CDD" id="cd00093">
    <property type="entry name" value="HTH_XRE"/>
    <property type="match status" value="1"/>
</dbReference>
<dbReference type="AlphaFoldDB" id="A0A6N3DCF7"/>
<proteinExistence type="predicted"/>
<dbReference type="SUPFAM" id="SSF47413">
    <property type="entry name" value="lambda repressor-like DNA-binding domains"/>
    <property type="match status" value="1"/>
</dbReference>
<dbReference type="InterPro" id="IPR010982">
    <property type="entry name" value="Lambda_DNA-bd_dom_sf"/>
</dbReference>
<organism evidence="2">
    <name type="scientific">Flavonifractor plautii</name>
    <name type="common">Fusobacterium plautii</name>
    <dbReference type="NCBI Taxonomy" id="292800"/>
    <lineage>
        <taxon>Bacteria</taxon>
        <taxon>Bacillati</taxon>
        <taxon>Bacillota</taxon>
        <taxon>Clostridia</taxon>
        <taxon>Eubacteriales</taxon>
        <taxon>Oscillospiraceae</taxon>
        <taxon>Flavonifractor</taxon>
    </lineage>
</organism>
<evidence type="ECO:0000313" key="2">
    <source>
        <dbReference type="EMBL" id="VYU26580.1"/>
    </source>
</evidence>